<dbReference type="KEGG" id="nba:CUN60_05770"/>
<organism evidence="1 2">
    <name type="scientific">Aquella oligotrophica</name>
    <dbReference type="NCBI Taxonomy" id="2067065"/>
    <lineage>
        <taxon>Bacteria</taxon>
        <taxon>Pseudomonadati</taxon>
        <taxon>Pseudomonadota</taxon>
        <taxon>Betaproteobacteria</taxon>
        <taxon>Neisseriales</taxon>
        <taxon>Neisseriaceae</taxon>
        <taxon>Aquella</taxon>
    </lineage>
</organism>
<evidence type="ECO:0008006" key="3">
    <source>
        <dbReference type="Google" id="ProtNLM"/>
    </source>
</evidence>
<accession>A0A2I7N5S9</accession>
<keyword evidence="2" id="KW-1185">Reference proteome</keyword>
<dbReference type="EMBL" id="CP024847">
    <property type="protein sequence ID" value="AUR51823.1"/>
    <property type="molecule type" value="Genomic_DNA"/>
</dbReference>
<evidence type="ECO:0000313" key="2">
    <source>
        <dbReference type="Proteomes" id="UP000236655"/>
    </source>
</evidence>
<dbReference type="Proteomes" id="UP000236655">
    <property type="component" value="Chromosome"/>
</dbReference>
<reference evidence="2" key="1">
    <citation type="submission" date="2017-11" db="EMBL/GenBank/DDBJ databases">
        <authorList>
            <person name="Chan K.G."/>
            <person name="Lee L.S."/>
        </authorList>
    </citation>
    <scope>NUCLEOTIDE SEQUENCE [LARGE SCALE GENOMIC DNA]</scope>
    <source>
        <strain evidence="2">DSM 100970</strain>
    </source>
</reference>
<protein>
    <recommendedName>
        <fullName evidence="3">DUF1554 domain-containing protein</fullName>
    </recommendedName>
</protein>
<proteinExistence type="predicted"/>
<gene>
    <name evidence="1" type="ORF">CUN60_05770</name>
</gene>
<dbReference type="PROSITE" id="PS51257">
    <property type="entry name" value="PROKAR_LIPOPROTEIN"/>
    <property type="match status" value="1"/>
</dbReference>
<name>A0A2I7N5S9_9NEIS</name>
<dbReference type="AlphaFoldDB" id="A0A2I7N5S9"/>
<sequence>MKFTNLLCFISAVLVISGCNNSGGSTISNNPGQTIDELIIDSPGVVPVFAGDQTKTVLFIHNNGNQDLNGISYKVDSGSLLIDATNCESIKAGETCELNITTPLLSEETHTGSAIIEASQNGTSIRQLIRYALIDEKEASQGEFKFSDNLILDNSHNQYHTVYLYSATNKNYHLDKIASDSNLINISKYQEAEAGSKHYITAVEIHNLKNSETIKNSQLSALVHDEDNHNYSISAPLEVVPMPNGAFLTFGATPVINTLNQRSGSVVVFNSGTESAQISQISYPESTVAANGANRCNSSLNANAYCYIYFNIESNSNNGSGDLTIHYQQHSTQTLSWYNSKSSVMQMGVTAAQNPILYYNNQAATIITIQNLGQNTLESINLSSVPGTISNSNCSSLHSLASCSFTLSETSAFTVAQFNININGNYLANGVRKNYSRKFRLLTANATYATINAIASPSTGGVVSGAGTIGDPWIFNIGATAYISFTYTNTGNQPAQNFYVSTTGLSNGWQLFSTTCGTLNSKITFNNGAVCNVTYSITTNSSGSNNFSNVQTVANWTDQARPNGATLTTTRNFYFSASLAYSVIVTPSVERASDGYYHMAQGQYIKLNLKIMGNNIGPKEIRIFTNNDGVSFVDANGNWTRNGVFDCVISSNQECNIYAIATPFASNIDRNFGFTNMTDSSNTINQIAYIVDSGKTSYITLSNNLSGAAGSGGYATADSLCSFNDMHPTGNPYYVSDVKALLRGNNATIPGRLYWNKNYEPVGIAANGNFDNLVGNANSLWNPIDAAYQGGVWTGGVNDGAGSNCSNWTTTSGTGEYGMANTNASGWRSTSSNACTATHKHYCVITQ</sequence>
<evidence type="ECO:0000313" key="1">
    <source>
        <dbReference type="EMBL" id="AUR51823.1"/>
    </source>
</evidence>
<dbReference type="RefSeq" id="WP_102951120.1">
    <property type="nucleotide sequence ID" value="NZ_CP024847.1"/>
</dbReference>